<dbReference type="EMBL" id="JAJUBB010000011">
    <property type="protein sequence ID" value="MDD1782654.1"/>
    <property type="molecule type" value="Genomic_DNA"/>
</dbReference>
<proteinExistence type="predicted"/>
<dbReference type="Proteomes" id="UP001149821">
    <property type="component" value="Unassembled WGS sequence"/>
</dbReference>
<keyword evidence="3" id="KW-1185">Reference proteome</keyword>
<comment type="caution">
    <text evidence="2">The sequence shown here is derived from an EMBL/GenBank/DDBJ whole genome shotgun (WGS) entry which is preliminary data.</text>
</comment>
<organism evidence="2 3">
    <name type="scientific">Enterovibrio qingdaonensis</name>
    <dbReference type="NCBI Taxonomy" id="2899818"/>
    <lineage>
        <taxon>Bacteria</taxon>
        <taxon>Pseudomonadati</taxon>
        <taxon>Pseudomonadota</taxon>
        <taxon>Gammaproteobacteria</taxon>
        <taxon>Vibrionales</taxon>
        <taxon>Vibrionaceae</taxon>
        <taxon>Enterovibrio</taxon>
    </lineage>
</organism>
<sequence length="226" mass="26078">MTRLLTLLFGFSSACLASVAYAAPMNSYPKLEIDSRHVYVPDAFPYYDYFVCLKQDDAGLAALEHVQHDPVFRQSLRKVAGEAAARQYRYLNELPEKRAFFSNDVVSDSFPRKEQVPFVNGESYRYSHQYLKQAKSGYQYDLKTKGMYQEMFDRGSDRHWLMIGMTFLQRESVWKVAPLSDIPELVILASLDMKQVQAASSENSAYDHALKSTEFYYFPANPKNCY</sequence>
<keyword evidence="1" id="KW-0732">Signal</keyword>
<name>A0ABT5QPX5_9GAMM</name>
<evidence type="ECO:0000256" key="1">
    <source>
        <dbReference type="SAM" id="SignalP"/>
    </source>
</evidence>
<gene>
    <name evidence="2" type="ORF">LRP49_15885</name>
</gene>
<reference evidence="2" key="1">
    <citation type="submission" date="2021-12" db="EMBL/GenBank/DDBJ databases">
        <title>Enterovibrio ZSDZ35 sp. nov. and Enterovibrio ZSDZ42 sp. nov., isolated from coastal seawater in Qingdao.</title>
        <authorList>
            <person name="Zhang P."/>
        </authorList>
    </citation>
    <scope>NUCLEOTIDE SEQUENCE</scope>
    <source>
        <strain evidence="2">ZSDZ35</strain>
    </source>
</reference>
<evidence type="ECO:0000313" key="2">
    <source>
        <dbReference type="EMBL" id="MDD1782654.1"/>
    </source>
</evidence>
<accession>A0ABT5QPX5</accession>
<protein>
    <submittedName>
        <fullName evidence="2">Uncharacterized protein</fullName>
    </submittedName>
</protein>
<evidence type="ECO:0000313" key="3">
    <source>
        <dbReference type="Proteomes" id="UP001149821"/>
    </source>
</evidence>
<feature type="chain" id="PRO_5046782879" evidence="1">
    <location>
        <begin position="23"/>
        <end position="226"/>
    </location>
</feature>
<dbReference type="PROSITE" id="PS51257">
    <property type="entry name" value="PROKAR_LIPOPROTEIN"/>
    <property type="match status" value="1"/>
</dbReference>
<feature type="signal peptide" evidence="1">
    <location>
        <begin position="1"/>
        <end position="22"/>
    </location>
</feature>
<dbReference type="RefSeq" id="WP_274143286.1">
    <property type="nucleotide sequence ID" value="NZ_JAJUBB010000011.1"/>
</dbReference>